<keyword evidence="2" id="KW-0963">Cytoplasm</keyword>
<dbReference type="EC" id="1.5.1.2" evidence="2 3"/>
<evidence type="ECO:0000256" key="1">
    <source>
        <dbReference type="ARBA" id="ARBA00005525"/>
    </source>
</evidence>
<name>A0ABT5V9L6_9BACI</name>
<comment type="subcellular location">
    <subcellularLocation>
        <location evidence="2">Cytoplasm</location>
    </subcellularLocation>
</comment>
<comment type="catalytic activity">
    <reaction evidence="2">
        <text>L-proline + NADP(+) = (S)-1-pyrroline-5-carboxylate + NADPH + 2 H(+)</text>
        <dbReference type="Rhea" id="RHEA:14109"/>
        <dbReference type="ChEBI" id="CHEBI:15378"/>
        <dbReference type="ChEBI" id="CHEBI:17388"/>
        <dbReference type="ChEBI" id="CHEBI:57783"/>
        <dbReference type="ChEBI" id="CHEBI:58349"/>
        <dbReference type="ChEBI" id="CHEBI:60039"/>
        <dbReference type="EC" id="1.5.1.2"/>
    </reaction>
</comment>
<sequence>MLKNKTVTFVGAGSMAEAIFAGLINKELLKPEQIIATNRKDADRLESLKNTYGIQTTTNKEEALAQADIVVLAMKPSNVIDGIELIKPFIRKEQIFISVLAGVTTQYLEELLGMEAPVIRSMPNTSAKVGESATALSAGKFASEEDTNLSAQLFEAIGTVHIIPEDKQDGFTGVAGSGPAYIYYFVEAMERAAKELGLEEEEAKEAIIQTLRGSLKRLESTSKTSAQLYKEVMSPNGATEAALNVLASYQFQDAVIAGIKRSSARAKEMGQIFTESK</sequence>
<dbReference type="Pfam" id="PF03807">
    <property type="entry name" value="F420_oxidored"/>
    <property type="match status" value="1"/>
</dbReference>
<keyword evidence="2" id="KW-0641">Proline biosynthesis</keyword>
<dbReference type="NCBIfam" id="TIGR00112">
    <property type="entry name" value="proC"/>
    <property type="match status" value="1"/>
</dbReference>
<feature type="domain" description="Pyrroline-5-carboxylate reductase catalytic N-terminal" evidence="4">
    <location>
        <begin position="6"/>
        <end position="102"/>
    </location>
</feature>
<dbReference type="HAMAP" id="MF_01925">
    <property type="entry name" value="P5C_reductase"/>
    <property type="match status" value="1"/>
</dbReference>
<keyword evidence="2" id="KW-0028">Amino-acid biosynthesis</keyword>
<reference evidence="6" key="1">
    <citation type="submission" date="2024-05" db="EMBL/GenBank/DDBJ databases">
        <title>Alkalihalobacillus sp. strain MEB203 novel alkaliphilic bacterium from Lonar Lake, India.</title>
        <authorList>
            <person name="Joshi A."/>
            <person name="Thite S."/>
            <person name="Mengade P."/>
        </authorList>
    </citation>
    <scope>NUCLEOTIDE SEQUENCE</scope>
    <source>
        <strain evidence="6">MEB 203</strain>
    </source>
</reference>
<dbReference type="SUPFAM" id="SSF48179">
    <property type="entry name" value="6-phosphogluconate dehydrogenase C-terminal domain-like"/>
    <property type="match status" value="1"/>
</dbReference>
<dbReference type="PANTHER" id="PTHR11645:SF49">
    <property type="entry name" value="PYRROLINE-5-CARBOXYLATE REDUCTASE 1"/>
    <property type="match status" value="1"/>
</dbReference>
<keyword evidence="2" id="KW-0521">NADP</keyword>
<comment type="function">
    <text evidence="2">Catalyzes the reduction of 1-pyrroline-5-carboxylate (PCA) to L-proline.</text>
</comment>
<dbReference type="PIRSF" id="PIRSF000193">
    <property type="entry name" value="Pyrrol-5-carb_rd"/>
    <property type="match status" value="1"/>
</dbReference>
<dbReference type="SUPFAM" id="SSF51735">
    <property type="entry name" value="NAD(P)-binding Rossmann-fold domains"/>
    <property type="match status" value="1"/>
</dbReference>
<protein>
    <recommendedName>
        <fullName evidence="2 3">Pyrroline-5-carboxylate reductase</fullName>
        <shortName evidence="2">P5C reductase</shortName>
        <shortName evidence="2">P5CR</shortName>
        <ecNumber evidence="2 3">1.5.1.2</ecNumber>
    </recommendedName>
    <alternativeName>
        <fullName evidence="2">PCA reductase</fullName>
    </alternativeName>
</protein>
<evidence type="ECO:0000313" key="7">
    <source>
        <dbReference type="Proteomes" id="UP001148125"/>
    </source>
</evidence>
<dbReference type="Pfam" id="PF14748">
    <property type="entry name" value="P5CR_dimer"/>
    <property type="match status" value="1"/>
</dbReference>
<dbReference type="EMBL" id="JAOTPO010000001">
    <property type="protein sequence ID" value="MDE5412145.1"/>
    <property type="molecule type" value="Genomic_DNA"/>
</dbReference>
<dbReference type="InterPro" id="IPR000304">
    <property type="entry name" value="Pyrroline-COOH_reductase"/>
</dbReference>
<dbReference type="InterPro" id="IPR028939">
    <property type="entry name" value="P5C_Rdtase_cat_N"/>
</dbReference>
<comment type="caution">
    <text evidence="6">The sequence shown here is derived from an EMBL/GenBank/DDBJ whole genome shotgun (WGS) entry which is preliminary data.</text>
</comment>
<evidence type="ECO:0000256" key="3">
    <source>
        <dbReference type="NCBIfam" id="TIGR00112"/>
    </source>
</evidence>
<dbReference type="InterPro" id="IPR029036">
    <property type="entry name" value="P5CR_dimer"/>
</dbReference>
<evidence type="ECO:0000259" key="5">
    <source>
        <dbReference type="Pfam" id="PF14748"/>
    </source>
</evidence>
<keyword evidence="2 6" id="KW-0560">Oxidoreductase</keyword>
<dbReference type="Gene3D" id="1.10.3730.10">
    <property type="entry name" value="ProC C-terminal domain-like"/>
    <property type="match status" value="1"/>
</dbReference>
<dbReference type="RefSeq" id="WP_275116765.1">
    <property type="nucleotide sequence ID" value="NZ_JAOTPO010000001.1"/>
</dbReference>
<evidence type="ECO:0000259" key="4">
    <source>
        <dbReference type="Pfam" id="PF03807"/>
    </source>
</evidence>
<evidence type="ECO:0000256" key="2">
    <source>
        <dbReference type="HAMAP-Rule" id="MF_01925"/>
    </source>
</evidence>
<comment type="pathway">
    <text evidence="2">Amino-acid biosynthesis; L-proline biosynthesis; L-proline from L-glutamate 5-semialdehyde: step 1/1.</text>
</comment>
<gene>
    <name evidence="2 6" type="primary">proC</name>
    <name evidence="6" type="ORF">N7Z68_01935</name>
</gene>
<dbReference type="PANTHER" id="PTHR11645">
    <property type="entry name" value="PYRROLINE-5-CARBOXYLATE REDUCTASE"/>
    <property type="match status" value="1"/>
</dbReference>
<comment type="catalytic activity">
    <reaction evidence="2">
        <text>L-proline + NAD(+) = (S)-1-pyrroline-5-carboxylate + NADH + 2 H(+)</text>
        <dbReference type="Rhea" id="RHEA:14105"/>
        <dbReference type="ChEBI" id="CHEBI:15378"/>
        <dbReference type="ChEBI" id="CHEBI:17388"/>
        <dbReference type="ChEBI" id="CHEBI:57540"/>
        <dbReference type="ChEBI" id="CHEBI:57945"/>
        <dbReference type="ChEBI" id="CHEBI:60039"/>
        <dbReference type="EC" id="1.5.1.2"/>
    </reaction>
</comment>
<dbReference type="InterPro" id="IPR008927">
    <property type="entry name" value="6-PGluconate_DH-like_C_sf"/>
</dbReference>
<dbReference type="InterPro" id="IPR036291">
    <property type="entry name" value="NAD(P)-bd_dom_sf"/>
</dbReference>
<feature type="domain" description="Pyrroline-5-carboxylate reductase dimerisation" evidence="5">
    <location>
        <begin position="165"/>
        <end position="269"/>
    </location>
</feature>
<organism evidence="6 7">
    <name type="scientific">Alkalihalobacterium chitinilyticum</name>
    <dbReference type="NCBI Taxonomy" id="2980103"/>
    <lineage>
        <taxon>Bacteria</taxon>
        <taxon>Bacillati</taxon>
        <taxon>Bacillota</taxon>
        <taxon>Bacilli</taxon>
        <taxon>Bacillales</taxon>
        <taxon>Bacillaceae</taxon>
        <taxon>Alkalihalobacterium</taxon>
    </lineage>
</organism>
<proteinExistence type="inferred from homology"/>
<evidence type="ECO:0000313" key="6">
    <source>
        <dbReference type="EMBL" id="MDE5412145.1"/>
    </source>
</evidence>
<keyword evidence="7" id="KW-1185">Reference proteome</keyword>
<accession>A0ABT5V9L6</accession>
<dbReference type="Gene3D" id="3.40.50.720">
    <property type="entry name" value="NAD(P)-binding Rossmann-like Domain"/>
    <property type="match status" value="1"/>
</dbReference>
<dbReference type="GO" id="GO:0004735">
    <property type="term" value="F:pyrroline-5-carboxylate reductase activity"/>
    <property type="evidence" value="ECO:0007669"/>
    <property type="project" value="UniProtKB-EC"/>
</dbReference>
<comment type="similarity">
    <text evidence="1 2">Belongs to the pyrroline-5-carboxylate reductase family.</text>
</comment>
<dbReference type="Proteomes" id="UP001148125">
    <property type="component" value="Unassembled WGS sequence"/>
</dbReference>